<keyword evidence="3" id="KW-1185">Reference proteome</keyword>
<feature type="compositionally biased region" description="Pro residues" evidence="1">
    <location>
        <begin position="257"/>
        <end position="266"/>
    </location>
</feature>
<feature type="region of interest" description="Disordered" evidence="1">
    <location>
        <begin position="331"/>
        <end position="362"/>
    </location>
</feature>
<feature type="region of interest" description="Disordered" evidence="1">
    <location>
        <begin position="243"/>
        <end position="279"/>
    </location>
</feature>
<dbReference type="AlphaFoldDB" id="A0AAW0EZZ6"/>
<comment type="caution">
    <text evidence="2">The sequence shown here is derived from an EMBL/GenBank/DDBJ whole genome shotgun (WGS) entry which is preliminary data.</text>
</comment>
<evidence type="ECO:0000313" key="2">
    <source>
        <dbReference type="EMBL" id="KAK7199056.1"/>
    </source>
</evidence>
<evidence type="ECO:0000256" key="1">
    <source>
        <dbReference type="SAM" id="MobiDB-lite"/>
    </source>
</evidence>
<feature type="compositionally biased region" description="Low complexity" evidence="1">
    <location>
        <begin position="243"/>
        <end position="256"/>
    </location>
</feature>
<accession>A0AAW0EZZ6</accession>
<dbReference type="Proteomes" id="UP001430356">
    <property type="component" value="Unassembled WGS sequence"/>
</dbReference>
<name>A0AAW0EZZ6_9TRYP</name>
<dbReference type="EMBL" id="JAECZO010000205">
    <property type="protein sequence ID" value="KAK7199056.1"/>
    <property type="molecule type" value="Genomic_DNA"/>
</dbReference>
<gene>
    <name evidence="2" type="ORF">NESM_000873900</name>
</gene>
<organism evidence="2 3">
    <name type="scientific">Novymonas esmeraldas</name>
    <dbReference type="NCBI Taxonomy" id="1808958"/>
    <lineage>
        <taxon>Eukaryota</taxon>
        <taxon>Discoba</taxon>
        <taxon>Euglenozoa</taxon>
        <taxon>Kinetoplastea</taxon>
        <taxon>Metakinetoplastina</taxon>
        <taxon>Trypanosomatida</taxon>
        <taxon>Trypanosomatidae</taxon>
        <taxon>Novymonas</taxon>
    </lineage>
</organism>
<proteinExistence type="predicted"/>
<reference evidence="2 3" key="1">
    <citation type="journal article" date="2021" name="MBio">
        <title>A New Model Trypanosomatid, Novymonas esmeraldas: Genomic Perception of Its 'Candidatus Pandoraea novymonadis' Endosymbiont.</title>
        <authorList>
            <person name="Zakharova A."/>
            <person name="Saura A."/>
            <person name="Butenko A."/>
            <person name="Podesvova L."/>
            <person name="Warmusova S."/>
            <person name="Kostygov A.Y."/>
            <person name="Nenarokova A."/>
            <person name="Lukes J."/>
            <person name="Opperdoes F.R."/>
            <person name="Yurchenko V."/>
        </authorList>
    </citation>
    <scope>NUCLEOTIDE SEQUENCE [LARGE SCALE GENOMIC DNA]</scope>
    <source>
        <strain evidence="2 3">E262AT.01</strain>
    </source>
</reference>
<protein>
    <submittedName>
        <fullName evidence="2">Uncharacterized protein</fullName>
    </submittedName>
</protein>
<sequence>MSDGGDVRAAVAVGSADRDVDALKLQTIAEQQHIILRQRELVCALKAHIEGLEHHQQQQQQQQQNRPSAGDVSISYTSEVLLRRHASTLEVENAALYHRVEELCAELRTLAAQLQDSQRSVQAEKDASGALAQRAEVDGAAAAQLVEAAERRTRRLHYQLEGLRRDSAVVAYECAQWRALATTAVGHLDPANQRYAALQIQAIADDVRRFADSRLPTPAAPAASLGDTAPSEATRRLWSRSAQLPSLGPSSASSSSPPLPPPPLPRPGAVAPPRERSPPMIVTGQYKRAAAAAAAAAASRGRSSSPDGGAAVPLPAEVRGAAASSRIVPLHPPRTTRRSAGGGSSSSVATATGPREWQMPTSYDWGSHRVEMAQLSPLSSAGHT</sequence>
<feature type="region of interest" description="Disordered" evidence="1">
    <location>
        <begin position="215"/>
        <end position="234"/>
    </location>
</feature>
<evidence type="ECO:0000313" key="3">
    <source>
        <dbReference type="Proteomes" id="UP001430356"/>
    </source>
</evidence>